<dbReference type="InterPro" id="IPR036188">
    <property type="entry name" value="FAD/NAD-bd_sf"/>
</dbReference>
<dbReference type="PANTHER" id="PTHR21197:SF0">
    <property type="entry name" value="UDP-GALACTOPYRANOSE MUTASE"/>
    <property type="match status" value="1"/>
</dbReference>
<keyword evidence="3" id="KW-1185">Reference proteome</keyword>
<dbReference type="NCBIfam" id="NF005549">
    <property type="entry name" value="PRK07208.1-5"/>
    <property type="match status" value="1"/>
</dbReference>
<name>A0A087AIF9_9BIFI</name>
<dbReference type="InterPro" id="IPR002937">
    <property type="entry name" value="Amino_oxidase"/>
</dbReference>
<dbReference type="GO" id="GO:0016491">
    <property type="term" value="F:oxidoreductase activity"/>
    <property type="evidence" value="ECO:0007669"/>
    <property type="project" value="InterPro"/>
</dbReference>
<dbReference type="GO" id="GO:0008767">
    <property type="term" value="F:UDP-galactopyranose mutase activity"/>
    <property type="evidence" value="ECO:0007669"/>
    <property type="project" value="TreeGrafter"/>
</dbReference>
<dbReference type="PANTHER" id="PTHR21197">
    <property type="entry name" value="UDP-GALACTOPYRANOSE MUTASE"/>
    <property type="match status" value="1"/>
</dbReference>
<dbReference type="EMBL" id="JGYV01000029">
    <property type="protein sequence ID" value="KFI58559.1"/>
    <property type="molecule type" value="Genomic_DNA"/>
</dbReference>
<dbReference type="PRINTS" id="PR00420">
    <property type="entry name" value="RNGMNOXGNASE"/>
</dbReference>
<proteinExistence type="predicted"/>
<dbReference type="GO" id="GO:0050660">
    <property type="term" value="F:flavin adenine dinucleotide binding"/>
    <property type="evidence" value="ECO:0007669"/>
    <property type="project" value="TreeGrafter"/>
</dbReference>
<accession>A0A087AIF9</accession>
<dbReference type="RefSeq" id="WP_033517423.1">
    <property type="nucleotide sequence ID" value="NZ_JGYV01000029.1"/>
</dbReference>
<dbReference type="Gene3D" id="3.50.50.60">
    <property type="entry name" value="FAD/NAD(P)-binding domain"/>
    <property type="match status" value="1"/>
</dbReference>
<dbReference type="AlphaFoldDB" id="A0A087AIF9"/>
<evidence type="ECO:0000313" key="2">
    <source>
        <dbReference type="EMBL" id="KFI58559.1"/>
    </source>
</evidence>
<dbReference type="GO" id="GO:0005829">
    <property type="term" value="C:cytosol"/>
    <property type="evidence" value="ECO:0007669"/>
    <property type="project" value="TreeGrafter"/>
</dbReference>
<evidence type="ECO:0000313" key="3">
    <source>
        <dbReference type="Proteomes" id="UP000029067"/>
    </source>
</evidence>
<comment type="caution">
    <text evidence="2">The sequence shown here is derived from an EMBL/GenBank/DDBJ whole genome shotgun (WGS) entry which is preliminary data.</text>
</comment>
<dbReference type="Proteomes" id="UP000029067">
    <property type="component" value="Unassembled WGS sequence"/>
</dbReference>
<protein>
    <submittedName>
        <fullName evidence="2">Flavin containing amine oxidoreductase</fullName>
    </submittedName>
</protein>
<organism evidence="2 3">
    <name type="scientific">Bifidobacterium cuniculi</name>
    <dbReference type="NCBI Taxonomy" id="1688"/>
    <lineage>
        <taxon>Bacteria</taxon>
        <taxon>Bacillati</taxon>
        <taxon>Actinomycetota</taxon>
        <taxon>Actinomycetes</taxon>
        <taxon>Bifidobacteriales</taxon>
        <taxon>Bifidobacteriaceae</taxon>
        <taxon>Bifidobacterium</taxon>
    </lineage>
</organism>
<sequence>MSQKESIVIIGGGPAGLTAAWELVRDGGADRYDVTLLEETGEFGGISRTVRHNGNRMDIGGHRFFSKDDRIMRWWADTLPLQGAPSYDDRKLGRTHELTPGGPDPERTDKVMLKRHRVSRIFWNRHFLDYPVTLNANTLKAMGPRITLEAGFSYLKSAVHKLPEDNLENFYINRFGRKLYSMFFEDYTTKLWGRHPSQISADWGSQRVKGLSIMGVLKNAVQKMLPKKRSNAEVETSLIEEFWYPKLGPGQLWETVEANCEQAGVKVITGAKVVGVNRKDGKVSSVVYETADGGRVMLEGDQFISSMPVKDLVQAIDTEAQPAPRDMVAVAEGLPYRDFVTVGLLVRHLKLRNTTDTPTLGNPPIVPDCWIYVQDPGYKVGRIQIFNNWSPYLVKDVDDTVWIGLEYFCEEGDDFWNMTDEEATKLAIAEMTRMGVISGAHEVLDSHRERVKKAYPAYFDTYDRMPELVEYLDSFGNLYCVGRNGQHRYNNMDHSMATAIEAVGNIKEGRTSKRNVWSVNTDKSYHESK</sequence>
<dbReference type="STRING" id="1688.BCUN_1735"/>
<dbReference type="NCBIfam" id="NF005546">
    <property type="entry name" value="PRK07208.1-2"/>
    <property type="match status" value="1"/>
</dbReference>
<dbReference type="eggNOG" id="COG1232">
    <property type="taxonomic scope" value="Bacteria"/>
</dbReference>
<reference evidence="2 3" key="1">
    <citation type="submission" date="2014-03" db="EMBL/GenBank/DDBJ databases">
        <title>Genomics of Bifidobacteria.</title>
        <authorList>
            <person name="Ventura M."/>
            <person name="Milani C."/>
            <person name="Lugli G.A."/>
        </authorList>
    </citation>
    <scope>NUCLEOTIDE SEQUENCE [LARGE SCALE GENOMIC DNA]</scope>
    <source>
        <strain evidence="2 3">LMG 10738</strain>
    </source>
</reference>
<dbReference type="SUPFAM" id="SSF51971">
    <property type="entry name" value="Nucleotide-binding domain"/>
    <property type="match status" value="1"/>
</dbReference>
<feature type="domain" description="Amine oxidase" evidence="1">
    <location>
        <begin position="15"/>
        <end position="352"/>
    </location>
</feature>
<dbReference type="Pfam" id="PF01593">
    <property type="entry name" value="Amino_oxidase"/>
    <property type="match status" value="1"/>
</dbReference>
<evidence type="ECO:0000259" key="1">
    <source>
        <dbReference type="Pfam" id="PF01593"/>
    </source>
</evidence>
<gene>
    <name evidence="2" type="ORF">BCUN_1735</name>
</gene>
<dbReference type="OrthoDB" id="337830at2"/>